<dbReference type="Pfam" id="PF01491">
    <property type="entry name" value="Frataxin_Cyay"/>
    <property type="match status" value="1"/>
</dbReference>
<evidence type="ECO:0000256" key="2">
    <source>
        <dbReference type="ARBA" id="ARBA00008183"/>
    </source>
</evidence>
<dbReference type="PRINTS" id="PR00904">
    <property type="entry name" value="FRATAXIN"/>
</dbReference>
<evidence type="ECO:0000313" key="15">
    <source>
        <dbReference type="Proteomes" id="UP000275846"/>
    </source>
</evidence>
<dbReference type="InterPro" id="IPR036524">
    <property type="entry name" value="Frataxin/CyaY_sf"/>
</dbReference>
<evidence type="ECO:0000256" key="1">
    <source>
        <dbReference type="ARBA" id="ARBA00004173"/>
    </source>
</evidence>
<keyword evidence="10" id="KW-0406">Ion transport</keyword>
<evidence type="ECO:0000256" key="11">
    <source>
        <dbReference type="ARBA" id="ARBA00023128"/>
    </source>
</evidence>
<comment type="similarity">
    <text evidence="2">Belongs to the frataxin family.</text>
</comment>
<keyword evidence="7" id="KW-0809">Transit peptide</keyword>
<dbReference type="GO" id="GO:0051537">
    <property type="term" value="F:2 iron, 2 sulfur cluster binding"/>
    <property type="evidence" value="ECO:0007669"/>
    <property type="project" value="TreeGrafter"/>
</dbReference>
<dbReference type="InterPro" id="IPR017789">
    <property type="entry name" value="Frataxin"/>
</dbReference>
<evidence type="ECO:0000256" key="6">
    <source>
        <dbReference type="ARBA" id="ARBA00022496"/>
    </source>
</evidence>
<dbReference type="NCBIfam" id="TIGR03422">
    <property type="entry name" value="mito_frataxin"/>
    <property type="match status" value="1"/>
</dbReference>
<accession>A0A0X3PIY5</accession>
<evidence type="ECO:0000256" key="8">
    <source>
        <dbReference type="ARBA" id="ARBA00023002"/>
    </source>
</evidence>
<keyword evidence="6" id="KW-0410">Iron transport</keyword>
<dbReference type="PANTHER" id="PTHR16821">
    <property type="entry name" value="FRATAXIN"/>
    <property type="match status" value="1"/>
</dbReference>
<dbReference type="GO" id="GO:0006826">
    <property type="term" value="P:iron ion transport"/>
    <property type="evidence" value="ECO:0007669"/>
    <property type="project" value="UniProtKB-KW"/>
</dbReference>
<dbReference type="EMBL" id="UYSU01003073">
    <property type="protein sequence ID" value="VDL87740.1"/>
    <property type="molecule type" value="Genomic_DNA"/>
</dbReference>
<evidence type="ECO:0000313" key="14">
    <source>
        <dbReference type="EMBL" id="VDL87740.1"/>
    </source>
</evidence>
<name>A0A0X3PIY5_SCHSO</name>
<evidence type="ECO:0000256" key="7">
    <source>
        <dbReference type="ARBA" id="ARBA00022946"/>
    </source>
</evidence>
<dbReference type="PANTHER" id="PTHR16821:SF2">
    <property type="entry name" value="FRATAXIN, MITOCHONDRIAL"/>
    <property type="match status" value="1"/>
</dbReference>
<dbReference type="SMART" id="SM01219">
    <property type="entry name" value="Frataxin_Cyay"/>
    <property type="match status" value="1"/>
</dbReference>
<dbReference type="WBParaSite" id="SSLN_0000147801-mRNA-1">
    <property type="protein sequence ID" value="SSLN_0000147801-mRNA-1"/>
    <property type="gene ID" value="SSLN_0000147801"/>
</dbReference>
<organism evidence="13">
    <name type="scientific">Schistocephalus solidus</name>
    <name type="common">Tapeworm</name>
    <dbReference type="NCBI Taxonomy" id="70667"/>
    <lineage>
        <taxon>Eukaryota</taxon>
        <taxon>Metazoa</taxon>
        <taxon>Spiralia</taxon>
        <taxon>Lophotrochozoa</taxon>
        <taxon>Platyhelminthes</taxon>
        <taxon>Cestoda</taxon>
        <taxon>Eucestoda</taxon>
        <taxon>Diphyllobothriidea</taxon>
        <taxon>Diphyllobothriidae</taxon>
        <taxon>Schistocephalus</taxon>
    </lineage>
</organism>
<reference evidence="16" key="2">
    <citation type="submission" date="2016-06" db="UniProtKB">
        <authorList>
            <consortium name="WormBaseParasite"/>
        </authorList>
    </citation>
    <scope>IDENTIFICATION</scope>
</reference>
<evidence type="ECO:0000256" key="12">
    <source>
        <dbReference type="ARBA" id="ARBA00047990"/>
    </source>
</evidence>
<dbReference type="GO" id="GO:0016226">
    <property type="term" value="P:iron-sulfur cluster assembly"/>
    <property type="evidence" value="ECO:0007669"/>
    <property type="project" value="InterPro"/>
</dbReference>
<dbReference type="GO" id="GO:0004322">
    <property type="term" value="F:ferroxidase activity"/>
    <property type="evidence" value="ECO:0007669"/>
    <property type="project" value="UniProtKB-EC"/>
</dbReference>
<evidence type="ECO:0000256" key="4">
    <source>
        <dbReference type="ARBA" id="ARBA00022434"/>
    </source>
</evidence>
<dbReference type="GO" id="GO:0006879">
    <property type="term" value="P:intracellular iron ion homeostasis"/>
    <property type="evidence" value="ECO:0007669"/>
    <property type="project" value="UniProtKB-KW"/>
</dbReference>
<dbReference type="STRING" id="70667.A0A0X3PIY5"/>
<dbReference type="GO" id="GO:0008199">
    <property type="term" value="F:ferric iron binding"/>
    <property type="evidence" value="ECO:0007669"/>
    <property type="project" value="InterPro"/>
</dbReference>
<dbReference type="OrthoDB" id="1897642at2759"/>
<reference evidence="13" key="1">
    <citation type="submission" date="2016-01" db="EMBL/GenBank/DDBJ databases">
        <title>Reference transcriptome for the parasite Schistocephalus solidus: insights into the molecular evolution of parasitism.</title>
        <authorList>
            <person name="Hebert F.O."/>
            <person name="Grambauer S."/>
            <person name="Barber I."/>
            <person name="Landry C.R."/>
            <person name="Aubin-Horth N."/>
        </authorList>
    </citation>
    <scope>NUCLEOTIDE SEQUENCE</scope>
</reference>
<dbReference type="InterPro" id="IPR002908">
    <property type="entry name" value="Frataxin/CyaY"/>
</dbReference>
<dbReference type="EC" id="1.16.3.1" evidence="3"/>
<dbReference type="GO" id="GO:0005739">
    <property type="term" value="C:mitochondrion"/>
    <property type="evidence" value="ECO:0007669"/>
    <property type="project" value="UniProtKB-SubCell"/>
</dbReference>
<keyword evidence="9" id="KW-0408">Iron</keyword>
<evidence type="ECO:0000256" key="5">
    <source>
        <dbReference type="ARBA" id="ARBA00022448"/>
    </source>
</evidence>
<comment type="catalytic activity">
    <reaction evidence="12">
        <text>4 Fe(2+) + O2 + 4 H(+) = 4 Fe(3+) + 2 H2O</text>
        <dbReference type="Rhea" id="RHEA:11148"/>
        <dbReference type="ChEBI" id="CHEBI:15377"/>
        <dbReference type="ChEBI" id="CHEBI:15378"/>
        <dbReference type="ChEBI" id="CHEBI:15379"/>
        <dbReference type="ChEBI" id="CHEBI:29033"/>
        <dbReference type="ChEBI" id="CHEBI:29034"/>
        <dbReference type="EC" id="1.16.3.1"/>
    </reaction>
</comment>
<evidence type="ECO:0000256" key="3">
    <source>
        <dbReference type="ARBA" id="ARBA00013107"/>
    </source>
</evidence>
<dbReference type="GO" id="GO:0008198">
    <property type="term" value="F:ferrous iron binding"/>
    <property type="evidence" value="ECO:0007669"/>
    <property type="project" value="TreeGrafter"/>
</dbReference>
<protein>
    <recommendedName>
        <fullName evidence="3">ferroxidase</fullName>
        <ecNumber evidence="3">1.16.3.1</ecNumber>
    </recommendedName>
</protein>
<evidence type="ECO:0000256" key="9">
    <source>
        <dbReference type="ARBA" id="ARBA00023004"/>
    </source>
</evidence>
<dbReference type="NCBIfam" id="TIGR03421">
    <property type="entry name" value="FeS_CyaY"/>
    <property type="match status" value="1"/>
</dbReference>
<gene>
    <name evidence="13" type="primary">FRDA</name>
    <name evidence="14" type="ORF">SSLN_LOCUS1422</name>
    <name evidence="13" type="ORF">TR126369</name>
</gene>
<dbReference type="AlphaFoldDB" id="A0A0X3PIY5"/>
<sequence>MFRRTLTLPHIFCAFRILPPLGQLAAFRSQTARPLTSFPCVFKGPESKLSASEFEKLSEYALDYLAVAVEELADNHEVGSDFDVSLSDGVLTIRFGAKHGTYVINRQSFNRQLWFSSPSSGPKRFDYDPNTKSWIYSHDKKDLFQLLSSEFSVILGSPVTLKLPH</sequence>
<keyword evidence="8" id="KW-0560">Oxidoreductase</keyword>
<reference evidence="14 15" key="3">
    <citation type="submission" date="2018-11" db="EMBL/GenBank/DDBJ databases">
        <authorList>
            <consortium name="Pathogen Informatics"/>
        </authorList>
    </citation>
    <scope>NUCLEOTIDE SEQUENCE [LARGE SCALE GENOMIC DNA]</scope>
    <source>
        <strain evidence="14 15">NST_G2</strain>
    </source>
</reference>
<proteinExistence type="inferred from homology"/>
<dbReference type="Gene3D" id="3.30.920.10">
    <property type="entry name" value="Frataxin/CyaY"/>
    <property type="match status" value="1"/>
</dbReference>
<dbReference type="Proteomes" id="UP000275846">
    <property type="component" value="Unassembled WGS sequence"/>
</dbReference>
<evidence type="ECO:0000256" key="10">
    <source>
        <dbReference type="ARBA" id="ARBA00023065"/>
    </source>
</evidence>
<keyword evidence="4" id="KW-0409">Iron storage</keyword>
<evidence type="ECO:0000313" key="13">
    <source>
        <dbReference type="EMBL" id="JAP51793.1"/>
    </source>
</evidence>
<dbReference type="SUPFAM" id="SSF55387">
    <property type="entry name" value="Frataxin/Nqo15-like"/>
    <property type="match status" value="1"/>
</dbReference>
<comment type="subcellular location">
    <subcellularLocation>
        <location evidence="1">Mitochondrion</location>
    </subcellularLocation>
</comment>
<dbReference type="GO" id="GO:0034986">
    <property type="term" value="F:iron chaperone activity"/>
    <property type="evidence" value="ECO:0007669"/>
    <property type="project" value="TreeGrafter"/>
</dbReference>
<dbReference type="EMBL" id="GEEE01011432">
    <property type="protein sequence ID" value="JAP51793.1"/>
    <property type="molecule type" value="Transcribed_RNA"/>
</dbReference>
<dbReference type="PROSITE" id="PS50810">
    <property type="entry name" value="FRATAXIN_2"/>
    <property type="match status" value="1"/>
</dbReference>
<evidence type="ECO:0000313" key="16">
    <source>
        <dbReference type="WBParaSite" id="SSLN_0000147801-mRNA-1"/>
    </source>
</evidence>
<keyword evidence="15" id="KW-1185">Reference proteome</keyword>
<keyword evidence="11" id="KW-0496">Mitochondrion</keyword>
<keyword evidence="5" id="KW-0813">Transport</keyword>